<reference evidence="2 4" key="2">
    <citation type="submission" date="2018-06" db="EMBL/GenBank/DDBJ databases">
        <authorList>
            <consortium name="Pathogen Informatics"/>
            <person name="Doyle S."/>
        </authorList>
    </citation>
    <scope>NUCLEOTIDE SEQUENCE [LARGE SCALE GENOMIC DNA]</scope>
    <source>
        <strain evidence="2 4">NCTC11413</strain>
    </source>
</reference>
<dbReference type="Proteomes" id="UP000254232">
    <property type="component" value="Unassembled WGS sequence"/>
</dbReference>
<dbReference type="AlphaFoldDB" id="A0A0A2XLL8"/>
<evidence type="ECO:0000313" key="4">
    <source>
        <dbReference type="Proteomes" id="UP000254232"/>
    </source>
</evidence>
<organism evidence="1 3">
    <name type="scientific">Gallibacterium anatis</name>
    <dbReference type="NCBI Taxonomy" id="750"/>
    <lineage>
        <taxon>Bacteria</taxon>
        <taxon>Pseudomonadati</taxon>
        <taxon>Pseudomonadota</taxon>
        <taxon>Gammaproteobacteria</taxon>
        <taxon>Pasteurellales</taxon>
        <taxon>Pasteurellaceae</taxon>
        <taxon>Gallibacterium</taxon>
    </lineage>
</organism>
<reference evidence="1 3" key="1">
    <citation type="submission" date="2014-08" db="EMBL/GenBank/DDBJ databases">
        <title>Chaperone-usher fimbriae in a diverse selection of Gallibacterium genomes.</title>
        <authorList>
            <person name="Kudirkiene E."/>
            <person name="Bager R.J."/>
            <person name="Johnson T.J."/>
            <person name="Bojesen A.M."/>
        </authorList>
    </citation>
    <scope>NUCLEOTIDE SEQUENCE [LARGE SCALE GENOMIC DNA]</scope>
    <source>
        <strain evidence="1 3">20558/3kl.</strain>
    </source>
</reference>
<dbReference type="Proteomes" id="UP000030526">
    <property type="component" value="Unassembled WGS sequence"/>
</dbReference>
<dbReference type="GeneID" id="77263193"/>
<evidence type="ECO:0000313" key="1">
    <source>
        <dbReference type="EMBL" id="KGQ33201.1"/>
    </source>
</evidence>
<gene>
    <name evidence="1" type="ORF">JP32_03080</name>
    <name evidence="2" type="ORF">NCTC11413_00688</name>
</gene>
<dbReference type="EMBL" id="JPXS01000015">
    <property type="protein sequence ID" value="KGQ33201.1"/>
    <property type="molecule type" value="Genomic_DNA"/>
</dbReference>
<evidence type="ECO:0000313" key="3">
    <source>
        <dbReference type="Proteomes" id="UP000030526"/>
    </source>
</evidence>
<proteinExistence type="predicted"/>
<dbReference type="EMBL" id="UGGZ01000001">
    <property type="protein sequence ID" value="STO37575.1"/>
    <property type="molecule type" value="Genomic_DNA"/>
</dbReference>
<name>A0A0A2XLL8_9PAST</name>
<protein>
    <submittedName>
        <fullName evidence="1">Uncharacterized protein</fullName>
    </submittedName>
</protein>
<evidence type="ECO:0000313" key="2">
    <source>
        <dbReference type="EMBL" id="STO37575.1"/>
    </source>
</evidence>
<dbReference type="RefSeq" id="WP_018346260.1">
    <property type="nucleotide sequence ID" value="NZ_CP103874.1"/>
</dbReference>
<sequence>MDLHTIANNAITVVNPNIPAVLKLNEGYTVDDTGARIAKFSQVNVEIQAQSLSTADLSLFDTLAQQGQMLNVYIYGQIHALRRISQQGADTLTFKAFGEDKPSEWLIKQVAESFPTWCKVVVWRQN</sequence>
<accession>A0A0A2XLL8</accession>